<dbReference type="Gene3D" id="3.30.450.20">
    <property type="entry name" value="PAS domain"/>
    <property type="match status" value="1"/>
</dbReference>
<reference evidence="9" key="1">
    <citation type="submission" date="2016-11" db="EMBL/GenBank/DDBJ databases">
        <authorList>
            <person name="Varghese N."/>
            <person name="Submissions S."/>
        </authorList>
    </citation>
    <scope>NUCLEOTIDE SEQUENCE [LARGE SCALE GENOMIC DNA]</scope>
    <source>
        <strain evidence="9">DSM 10349</strain>
    </source>
</reference>
<evidence type="ECO:0000313" key="9">
    <source>
        <dbReference type="Proteomes" id="UP000183997"/>
    </source>
</evidence>
<feature type="domain" description="PAS" evidence="6">
    <location>
        <begin position="5"/>
        <end position="55"/>
    </location>
</feature>
<evidence type="ECO:0000256" key="1">
    <source>
        <dbReference type="ARBA" id="ARBA00022741"/>
    </source>
</evidence>
<dbReference type="SMART" id="SM00382">
    <property type="entry name" value="AAA"/>
    <property type="match status" value="1"/>
</dbReference>
<dbReference type="InterPro" id="IPR000700">
    <property type="entry name" value="PAS-assoc_C"/>
</dbReference>
<dbReference type="SMART" id="SM00091">
    <property type="entry name" value="PAS"/>
    <property type="match status" value="1"/>
</dbReference>
<proteinExistence type="predicted"/>
<organism evidence="8 9">
    <name type="scientific">Desulforamulus aeronauticus DSM 10349</name>
    <dbReference type="NCBI Taxonomy" id="1121421"/>
    <lineage>
        <taxon>Bacteria</taxon>
        <taxon>Bacillati</taxon>
        <taxon>Bacillota</taxon>
        <taxon>Clostridia</taxon>
        <taxon>Eubacteriales</taxon>
        <taxon>Peptococcaceae</taxon>
        <taxon>Desulforamulus</taxon>
    </lineage>
</organism>
<evidence type="ECO:0000259" key="6">
    <source>
        <dbReference type="PROSITE" id="PS50112"/>
    </source>
</evidence>
<feature type="domain" description="Sigma-54 factor interaction" evidence="5">
    <location>
        <begin position="147"/>
        <end position="376"/>
    </location>
</feature>
<dbReference type="PANTHER" id="PTHR32071">
    <property type="entry name" value="TRANSCRIPTIONAL REGULATORY PROTEIN"/>
    <property type="match status" value="1"/>
</dbReference>
<dbReference type="Gene3D" id="3.40.50.300">
    <property type="entry name" value="P-loop containing nucleotide triphosphate hydrolases"/>
    <property type="match status" value="1"/>
</dbReference>
<evidence type="ECO:0000256" key="2">
    <source>
        <dbReference type="ARBA" id="ARBA00022797"/>
    </source>
</evidence>
<dbReference type="FunFam" id="3.40.50.300:FF:000006">
    <property type="entry name" value="DNA-binding transcriptional regulator NtrC"/>
    <property type="match status" value="1"/>
</dbReference>
<dbReference type="InterPro" id="IPR009057">
    <property type="entry name" value="Homeodomain-like_sf"/>
</dbReference>
<dbReference type="InterPro" id="IPR058031">
    <property type="entry name" value="AAA_lid_NorR"/>
</dbReference>
<dbReference type="InterPro" id="IPR030828">
    <property type="entry name" value="HTH_TyrR"/>
</dbReference>
<dbReference type="Gene3D" id="1.10.8.60">
    <property type="match status" value="1"/>
</dbReference>
<evidence type="ECO:0000313" key="8">
    <source>
        <dbReference type="EMBL" id="SHK35697.1"/>
    </source>
</evidence>
<keyword evidence="2" id="KW-0058">Aromatic hydrocarbons catabolism</keyword>
<dbReference type="InterPro" id="IPR035965">
    <property type="entry name" value="PAS-like_dom_sf"/>
</dbReference>
<dbReference type="Gene3D" id="1.10.10.60">
    <property type="entry name" value="Homeodomain-like"/>
    <property type="match status" value="1"/>
</dbReference>
<dbReference type="GO" id="GO:0003677">
    <property type="term" value="F:DNA binding"/>
    <property type="evidence" value="ECO:0007669"/>
    <property type="project" value="UniProtKB-KW"/>
</dbReference>
<dbReference type="GO" id="GO:0005524">
    <property type="term" value="F:ATP binding"/>
    <property type="evidence" value="ECO:0007669"/>
    <property type="project" value="UniProtKB-KW"/>
</dbReference>
<dbReference type="SUPFAM" id="SSF52540">
    <property type="entry name" value="P-loop containing nucleoside triphosphate hydrolases"/>
    <property type="match status" value="1"/>
</dbReference>
<dbReference type="InterPro" id="IPR002078">
    <property type="entry name" value="Sigma_54_int"/>
</dbReference>
<dbReference type="Pfam" id="PF00158">
    <property type="entry name" value="Sigma54_activat"/>
    <property type="match status" value="1"/>
</dbReference>
<evidence type="ECO:0000259" key="7">
    <source>
        <dbReference type="PROSITE" id="PS50113"/>
    </source>
</evidence>
<dbReference type="STRING" id="1121421.SAMN02745123_01609"/>
<dbReference type="Proteomes" id="UP000183997">
    <property type="component" value="Unassembled WGS sequence"/>
</dbReference>
<dbReference type="AlphaFoldDB" id="A0A1M6RTS9"/>
<evidence type="ECO:0000259" key="5">
    <source>
        <dbReference type="PROSITE" id="PS50045"/>
    </source>
</evidence>
<dbReference type="Pfam" id="PF18024">
    <property type="entry name" value="HTH_50"/>
    <property type="match status" value="1"/>
</dbReference>
<keyword evidence="1" id="KW-0547">Nucleotide-binding</keyword>
<keyword evidence="9" id="KW-1185">Reference proteome</keyword>
<dbReference type="PROSITE" id="PS50112">
    <property type="entry name" value="PAS"/>
    <property type="match status" value="1"/>
</dbReference>
<dbReference type="PROSITE" id="PS50045">
    <property type="entry name" value="SIGMA54_INTERACT_4"/>
    <property type="match status" value="1"/>
</dbReference>
<dbReference type="SUPFAM" id="SSF55785">
    <property type="entry name" value="PYP-like sensor domain (PAS domain)"/>
    <property type="match status" value="1"/>
</dbReference>
<dbReference type="PROSITE" id="PS00676">
    <property type="entry name" value="SIGMA54_INTERACT_2"/>
    <property type="match status" value="1"/>
</dbReference>
<dbReference type="CDD" id="cd00130">
    <property type="entry name" value="PAS"/>
    <property type="match status" value="1"/>
</dbReference>
<accession>A0A1M6RTS9</accession>
<keyword evidence="3" id="KW-0067">ATP-binding</keyword>
<dbReference type="EMBL" id="FRAR01000011">
    <property type="protein sequence ID" value="SHK35697.1"/>
    <property type="molecule type" value="Genomic_DNA"/>
</dbReference>
<feature type="domain" description="PAC" evidence="7">
    <location>
        <begin position="72"/>
        <end position="124"/>
    </location>
</feature>
<dbReference type="InterPro" id="IPR000014">
    <property type="entry name" value="PAS"/>
</dbReference>
<dbReference type="PANTHER" id="PTHR32071:SF57">
    <property type="entry name" value="C4-DICARBOXYLATE TRANSPORT TRANSCRIPTIONAL REGULATORY PROTEIN DCTD"/>
    <property type="match status" value="1"/>
</dbReference>
<sequence>MAQNIESFFDKILDVFYEGIYISDHTGKTVRVNDRYEQLTGLKKKNLLGRNVKELKTEGAFNYAINPSVVKTGKPQTSLQRTGTGRELILNGHPVFNQEGQVAYVVTYVRDVTLLSQLKEQISYQSELIEKYHREAHYLRTRNLQNAIVESPKMITLMNLLKRVAATDSTVLILGETGVGKDVFANQIHQHSLRRDEPFYKINCATIPESLIESELFGYEPGAFSGASTKGKPGYFEMADKGTLFLDEIGELPLSMQAKLLRVLQDQEVMRLGSTKVKKVDVRFIAATNRRLEQAVKEGIFRSDLYYRLRVAVLDLPPLRERQEEIIPLLNFFLEKFNTKYKKNLDLTPEAKNTLQRYSWPGNIREMENLIQGLVVTQENSSLGVRDLPNYLLHKEELLEVLPFQHQAEDQSLGDVMSQFEKEFLKNALEKHGSLAKVASALKVDRSTVFRKLKKYELI</sequence>
<evidence type="ECO:0000256" key="3">
    <source>
        <dbReference type="ARBA" id="ARBA00022840"/>
    </source>
</evidence>
<dbReference type="InterPro" id="IPR025662">
    <property type="entry name" value="Sigma_54_int_dom_ATP-bd_1"/>
</dbReference>
<dbReference type="RefSeq" id="WP_238456760.1">
    <property type="nucleotide sequence ID" value="NZ_FRAR01000011.1"/>
</dbReference>
<dbReference type="InterPro" id="IPR027417">
    <property type="entry name" value="P-loop_NTPase"/>
</dbReference>
<dbReference type="GO" id="GO:0006355">
    <property type="term" value="P:regulation of DNA-templated transcription"/>
    <property type="evidence" value="ECO:0007669"/>
    <property type="project" value="InterPro"/>
</dbReference>
<dbReference type="CDD" id="cd00009">
    <property type="entry name" value="AAA"/>
    <property type="match status" value="1"/>
</dbReference>
<protein>
    <recommendedName>
        <fullName evidence="4">HTH-type transcriptional regulatory protein TyrR</fullName>
    </recommendedName>
</protein>
<dbReference type="NCBIfam" id="TIGR00229">
    <property type="entry name" value="sensory_box"/>
    <property type="match status" value="1"/>
</dbReference>
<dbReference type="PROSITE" id="PS50113">
    <property type="entry name" value="PAC"/>
    <property type="match status" value="1"/>
</dbReference>
<gene>
    <name evidence="8" type="ORF">SAMN02745123_01609</name>
</gene>
<name>A0A1M6RTS9_9FIRM</name>
<dbReference type="InterPro" id="IPR003593">
    <property type="entry name" value="AAA+_ATPase"/>
</dbReference>
<evidence type="ECO:0000256" key="4">
    <source>
        <dbReference type="ARBA" id="ARBA00029500"/>
    </source>
</evidence>
<dbReference type="PROSITE" id="PS00675">
    <property type="entry name" value="SIGMA54_INTERACT_1"/>
    <property type="match status" value="1"/>
</dbReference>
<dbReference type="SUPFAM" id="SSF46689">
    <property type="entry name" value="Homeodomain-like"/>
    <property type="match status" value="1"/>
</dbReference>
<dbReference type="InterPro" id="IPR025943">
    <property type="entry name" value="Sigma_54_int_dom_ATP-bd_2"/>
</dbReference>
<dbReference type="Pfam" id="PF13426">
    <property type="entry name" value="PAS_9"/>
    <property type="match status" value="1"/>
</dbReference>
<dbReference type="Pfam" id="PF25601">
    <property type="entry name" value="AAA_lid_14"/>
    <property type="match status" value="1"/>
</dbReference>